<feature type="domain" description="C2H2-type" evidence="10">
    <location>
        <begin position="410"/>
        <end position="437"/>
    </location>
</feature>
<dbReference type="InParanoid" id="A0A6P7JUN9"/>
<dbReference type="GO" id="GO:0008270">
    <property type="term" value="F:zinc ion binding"/>
    <property type="evidence" value="ECO:0007669"/>
    <property type="project" value="UniProtKB-KW"/>
</dbReference>
<name>A0A6P7JUN9_9TELE</name>
<feature type="compositionally biased region" description="Polar residues" evidence="9">
    <location>
        <begin position="84"/>
        <end position="95"/>
    </location>
</feature>
<feature type="region of interest" description="Disordered" evidence="9">
    <location>
        <begin position="1"/>
        <end position="190"/>
    </location>
</feature>
<dbReference type="GO" id="GO:0006357">
    <property type="term" value="P:regulation of transcription by RNA polymerase II"/>
    <property type="evidence" value="ECO:0007669"/>
    <property type="project" value="TreeGrafter"/>
</dbReference>
<feature type="compositionally biased region" description="Polar residues" evidence="9">
    <location>
        <begin position="468"/>
        <end position="478"/>
    </location>
</feature>
<dbReference type="GO" id="GO:0000978">
    <property type="term" value="F:RNA polymerase II cis-regulatory region sequence-specific DNA binding"/>
    <property type="evidence" value="ECO:0007669"/>
    <property type="project" value="TreeGrafter"/>
</dbReference>
<keyword evidence="3" id="KW-0677">Repeat</keyword>
<dbReference type="OrthoDB" id="8117402at2759"/>
<reference evidence="12" key="1">
    <citation type="submission" date="2025-08" db="UniProtKB">
        <authorList>
            <consortium name="RefSeq"/>
        </authorList>
    </citation>
    <scope>IDENTIFICATION</scope>
</reference>
<dbReference type="RefSeq" id="XP_028280502.1">
    <property type="nucleotide sequence ID" value="XM_028424701.1"/>
</dbReference>
<dbReference type="PROSITE" id="PS50157">
    <property type="entry name" value="ZINC_FINGER_C2H2_2"/>
    <property type="match status" value="8"/>
</dbReference>
<feature type="domain" description="C2H2-type" evidence="10">
    <location>
        <begin position="381"/>
        <end position="408"/>
    </location>
</feature>
<dbReference type="FunFam" id="3.30.160.60:FF:002343">
    <property type="entry name" value="Zinc finger protein 33A"/>
    <property type="match status" value="2"/>
</dbReference>
<evidence type="ECO:0000256" key="4">
    <source>
        <dbReference type="ARBA" id="ARBA00022771"/>
    </source>
</evidence>
<evidence type="ECO:0000256" key="9">
    <source>
        <dbReference type="SAM" id="MobiDB-lite"/>
    </source>
</evidence>
<dbReference type="SUPFAM" id="SSF57667">
    <property type="entry name" value="beta-beta-alpha zinc fingers"/>
    <property type="match status" value="4"/>
</dbReference>
<dbReference type="Pfam" id="PF13912">
    <property type="entry name" value="zf-C2H2_6"/>
    <property type="match status" value="1"/>
</dbReference>
<dbReference type="Gene3D" id="3.30.160.60">
    <property type="entry name" value="Classic Zinc Finger"/>
    <property type="match status" value="6"/>
</dbReference>
<feature type="domain" description="C2H2-type" evidence="10">
    <location>
        <begin position="353"/>
        <end position="380"/>
    </location>
</feature>
<feature type="compositionally biased region" description="Basic and acidic residues" evidence="9">
    <location>
        <begin position="9"/>
        <end position="22"/>
    </location>
</feature>
<comment type="subcellular location">
    <subcellularLocation>
        <location evidence="1">Nucleus</location>
    </subcellularLocation>
</comment>
<feature type="domain" description="C2H2-type" evidence="10">
    <location>
        <begin position="297"/>
        <end position="324"/>
    </location>
</feature>
<keyword evidence="7" id="KW-0539">Nucleus</keyword>
<dbReference type="InterPro" id="IPR050589">
    <property type="entry name" value="Ikaros_C2H2-ZF"/>
</dbReference>
<feature type="compositionally biased region" description="Basic and acidic residues" evidence="9">
    <location>
        <begin position="143"/>
        <end position="177"/>
    </location>
</feature>
<feature type="domain" description="C2H2-type" evidence="10">
    <location>
        <begin position="325"/>
        <end position="352"/>
    </location>
</feature>
<feature type="domain" description="C2H2-type" evidence="10">
    <location>
        <begin position="438"/>
        <end position="465"/>
    </location>
</feature>
<evidence type="ECO:0000256" key="5">
    <source>
        <dbReference type="ARBA" id="ARBA00022833"/>
    </source>
</evidence>
<dbReference type="AlphaFoldDB" id="A0A6P7JUN9"/>
<keyword evidence="2" id="KW-0479">Metal-binding</keyword>
<sequence>MAAVDPSESPEREKTPEEKVETSGEETGAVESECSLNHKDETTPNKTTDSPEDVQRPSAASDGGCVASHSEVGVESGAGADKTTCISQEDLTSSEKMAETPASDQQGFDWSETEDDDEETKTHSEENKCDPDNETGGAEEVQQDVHVKDDITAGAGEKVHKEEEEEEEKSHCDERSAQKSPAEDATGDFDGIEDVLEDDEDTDRGEDPDPDSAAKQTKFHLVCKDCGKSFDRRETYNLHRHFHAHEDELTPLTCKECGLTFQHRSSLIRHRNEHKEKEREHLVSPKKEMQSEEDSSFQCAECKRIFSTVYKLRDHNCSNTVEKPYHCPLCRQEFQFKVSITKHMMTHSQESIFTCQECSQTFPNATALRIHQRCHSGFKPYECPECGMVFKHYSVMEDHRRRHTDSSRSHLCNICGKTFKYSSLLHQHQYLHTGQKPFRCPECGKKFAFAQNMKAHCRQHRLRQTNSVIEQSSKQAPESAQEPIRGPGKRTHTRVRMCNAHSTVLFVPTPTMNQLT</sequence>
<feature type="domain" description="C2H2-type" evidence="10">
    <location>
        <begin position="221"/>
        <end position="248"/>
    </location>
</feature>
<protein>
    <submittedName>
        <fullName evidence="12">Zinc finger protein 771-like</fullName>
    </submittedName>
</protein>
<evidence type="ECO:0000256" key="2">
    <source>
        <dbReference type="ARBA" id="ARBA00022723"/>
    </source>
</evidence>
<evidence type="ECO:0000259" key="10">
    <source>
        <dbReference type="PROSITE" id="PS50157"/>
    </source>
</evidence>
<proteinExistence type="predicted"/>
<keyword evidence="5" id="KW-0862">Zinc</keyword>
<evidence type="ECO:0000256" key="3">
    <source>
        <dbReference type="ARBA" id="ARBA00022737"/>
    </source>
</evidence>
<evidence type="ECO:0000313" key="11">
    <source>
        <dbReference type="Proteomes" id="UP000515145"/>
    </source>
</evidence>
<keyword evidence="6" id="KW-0238">DNA-binding</keyword>
<dbReference type="GO" id="GO:0003700">
    <property type="term" value="F:DNA-binding transcription factor activity"/>
    <property type="evidence" value="ECO:0007669"/>
    <property type="project" value="TreeGrafter"/>
</dbReference>
<organism evidence="11 12">
    <name type="scientific">Parambassis ranga</name>
    <name type="common">Indian glassy fish</name>
    <dbReference type="NCBI Taxonomy" id="210632"/>
    <lineage>
        <taxon>Eukaryota</taxon>
        <taxon>Metazoa</taxon>
        <taxon>Chordata</taxon>
        <taxon>Craniata</taxon>
        <taxon>Vertebrata</taxon>
        <taxon>Euteleostomi</taxon>
        <taxon>Actinopterygii</taxon>
        <taxon>Neopterygii</taxon>
        <taxon>Teleostei</taxon>
        <taxon>Neoteleostei</taxon>
        <taxon>Acanthomorphata</taxon>
        <taxon>Ovalentaria</taxon>
        <taxon>Ambassidae</taxon>
        <taxon>Parambassis</taxon>
    </lineage>
</organism>
<gene>
    <name evidence="12" type="primary">LOC114448056</name>
</gene>
<dbReference type="PANTHER" id="PTHR24404">
    <property type="entry name" value="ZINC FINGER PROTEIN"/>
    <property type="match status" value="1"/>
</dbReference>
<dbReference type="GO" id="GO:0005634">
    <property type="term" value="C:nucleus"/>
    <property type="evidence" value="ECO:0007669"/>
    <property type="project" value="UniProtKB-SubCell"/>
</dbReference>
<dbReference type="Proteomes" id="UP000515145">
    <property type="component" value="Chromosome 16"/>
</dbReference>
<accession>A0A6P7JUN9</accession>
<dbReference type="Pfam" id="PF00096">
    <property type="entry name" value="zf-C2H2"/>
    <property type="match status" value="5"/>
</dbReference>
<feature type="region of interest" description="Disordered" evidence="9">
    <location>
        <begin position="468"/>
        <end position="492"/>
    </location>
</feature>
<keyword evidence="11" id="KW-1185">Reference proteome</keyword>
<evidence type="ECO:0000256" key="7">
    <source>
        <dbReference type="ARBA" id="ARBA00023242"/>
    </source>
</evidence>
<evidence type="ECO:0000256" key="6">
    <source>
        <dbReference type="ARBA" id="ARBA00023125"/>
    </source>
</evidence>
<evidence type="ECO:0000256" key="1">
    <source>
        <dbReference type="ARBA" id="ARBA00004123"/>
    </source>
</evidence>
<keyword evidence="4 8" id="KW-0863">Zinc-finger</keyword>
<dbReference type="InterPro" id="IPR013087">
    <property type="entry name" value="Znf_C2H2_type"/>
</dbReference>
<dbReference type="PANTHER" id="PTHR24404:SF114">
    <property type="entry name" value="KLUMPFUSS, ISOFORM B-RELATED"/>
    <property type="match status" value="1"/>
</dbReference>
<feature type="compositionally biased region" description="Basic and acidic residues" evidence="9">
    <location>
        <begin position="120"/>
        <end position="131"/>
    </location>
</feature>
<dbReference type="GeneID" id="114448056"/>
<feature type="domain" description="C2H2-type" evidence="10">
    <location>
        <begin position="252"/>
        <end position="279"/>
    </location>
</feature>
<evidence type="ECO:0000256" key="8">
    <source>
        <dbReference type="PROSITE-ProRule" id="PRU00042"/>
    </source>
</evidence>
<evidence type="ECO:0000313" key="12">
    <source>
        <dbReference type="RefSeq" id="XP_028280502.1"/>
    </source>
</evidence>
<dbReference type="PROSITE" id="PS00028">
    <property type="entry name" value="ZINC_FINGER_C2H2_1"/>
    <property type="match status" value="7"/>
</dbReference>
<dbReference type="SMART" id="SM00355">
    <property type="entry name" value="ZnF_C2H2"/>
    <property type="match status" value="8"/>
</dbReference>
<dbReference type="InterPro" id="IPR036236">
    <property type="entry name" value="Znf_C2H2_sf"/>
</dbReference>